<comment type="caution">
    <text evidence="2">The sequence shown here is derived from an EMBL/GenBank/DDBJ whole genome shotgun (WGS) entry which is preliminary data.</text>
</comment>
<name>A0A9W8PR74_9HYPO</name>
<organism evidence="2 3">
    <name type="scientific">Fusarium irregulare</name>
    <dbReference type="NCBI Taxonomy" id="2494466"/>
    <lineage>
        <taxon>Eukaryota</taxon>
        <taxon>Fungi</taxon>
        <taxon>Dikarya</taxon>
        <taxon>Ascomycota</taxon>
        <taxon>Pezizomycotina</taxon>
        <taxon>Sordariomycetes</taxon>
        <taxon>Hypocreomycetidae</taxon>
        <taxon>Hypocreales</taxon>
        <taxon>Nectriaceae</taxon>
        <taxon>Fusarium</taxon>
        <taxon>Fusarium incarnatum-equiseti species complex</taxon>
    </lineage>
</organism>
<sequence>MSSVNSGEASGSLSGRLRSGREYDEEGDSESSVPKSAPKKRGRPKNEPEGQNQGPRRPGRPKSSMNKGKFTEAEQTYLRKRREYAARYPIITADQLPQIIGPCETPSFGANWTKADEDHQKRVWSEALSAISDITAQNHSSLMTTWKLCYRLYKISPIGLLSPLRGLCYLPSSEEQIQTSAVIWNTSFCRDLNRILTHGELIGDVGFVVTLLQYAVICRTDDRRVWQMPTSSIEGGPMMRLRTTLQSLQGPSPVPIWQLHDEACAASPQPIHCVLSNVMCEIVMAVRESQDSSKTPQIYNCNGFAVYAVSPVDVRNILTAIDNSVLEYAEVAYRDLLGHLKTDRDMPNSEQLASHMRRALLHEAREMDKLLGVCL</sequence>
<evidence type="ECO:0000256" key="1">
    <source>
        <dbReference type="SAM" id="MobiDB-lite"/>
    </source>
</evidence>
<keyword evidence="3" id="KW-1185">Reference proteome</keyword>
<dbReference type="EMBL" id="JAPDHF010000008">
    <property type="protein sequence ID" value="KAJ4014125.1"/>
    <property type="molecule type" value="Genomic_DNA"/>
</dbReference>
<evidence type="ECO:0000313" key="2">
    <source>
        <dbReference type="EMBL" id="KAJ4014125.1"/>
    </source>
</evidence>
<dbReference type="AlphaFoldDB" id="A0A9W8PR74"/>
<dbReference type="Proteomes" id="UP001152130">
    <property type="component" value="Unassembled WGS sequence"/>
</dbReference>
<proteinExistence type="predicted"/>
<reference evidence="2" key="1">
    <citation type="submission" date="2022-10" db="EMBL/GenBank/DDBJ databases">
        <title>Fusarium specimens isolated from Avocado Roots.</title>
        <authorList>
            <person name="Stajich J."/>
            <person name="Roper C."/>
            <person name="Heimlech-Rivalta G."/>
        </authorList>
    </citation>
    <scope>NUCLEOTIDE SEQUENCE</scope>
    <source>
        <strain evidence="2">CF00143</strain>
    </source>
</reference>
<protein>
    <submittedName>
        <fullName evidence="2">Uncharacterized protein</fullName>
    </submittedName>
</protein>
<gene>
    <name evidence="2" type="ORF">NW766_006377</name>
</gene>
<evidence type="ECO:0000313" key="3">
    <source>
        <dbReference type="Proteomes" id="UP001152130"/>
    </source>
</evidence>
<feature type="region of interest" description="Disordered" evidence="1">
    <location>
        <begin position="1"/>
        <end position="71"/>
    </location>
</feature>
<accession>A0A9W8PR74</accession>